<name>A0A2K1QRY0_9PEZI</name>
<feature type="domain" description="Large ribosomal subunit protein mL59" evidence="2">
    <location>
        <begin position="17"/>
        <end position="187"/>
    </location>
</feature>
<evidence type="ECO:0000259" key="2">
    <source>
        <dbReference type="Pfam" id="PF18126"/>
    </source>
</evidence>
<evidence type="ECO:0000256" key="1">
    <source>
        <dbReference type="SAM" id="MobiDB-lite"/>
    </source>
</evidence>
<dbReference type="Proteomes" id="UP000243797">
    <property type="component" value="Unassembled WGS sequence"/>
</dbReference>
<dbReference type="PANTHER" id="PTHR28041:SF1">
    <property type="entry name" value="LARGE RIBOSOMAL SUBUNIT PROTEIN ML59"/>
    <property type="match status" value="1"/>
</dbReference>
<keyword evidence="3" id="KW-0436">Ligase</keyword>
<reference evidence="3 4" key="1">
    <citation type="submission" date="2017-06" db="EMBL/GenBank/DDBJ databases">
        <title>Draft genome sequence of a variant of Elsinoe murrayae.</title>
        <authorList>
            <person name="Cheng Q."/>
        </authorList>
    </citation>
    <scope>NUCLEOTIDE SEQUENCE [LARGE SCALE GENOMIC DNA]</scope>
    <source>
        <strain evidence="3 4">CQ-2017a</strain>
    </source>
</reference>
<organism evidence="3 4">
    <name type="scientific">Sphaceloma murrayae</name>
    <dbReference type="NCBI Taxonomy" id="2082308"/>
    <lineage>
        <taxon>Eukaryota</taxon>
        <taxon>Fungi</taxon>
        <taxon>Dikarya</taxon>
        <taxon>Ascomycota</taxon>
        <taxon>Pezizomycotina</taxon>
        <taxon>Dothideomycetes</taxon>
        <taxon>Dothideomycetidae</taxon>
        <taxon>Myriangiales</taxon>
        <taxon>Elsinoaceae</taxon>
        <taxon>Sphaceloma</taxon>
    </lineage>
</organism>
<dbReference type="OrthoDB" id="18529at2759"/>
<protein>
    <submittedName>
        <fullName evidence="3">4-coumarate--CoA ligase-like 7</fullName>
    </submittedName>
</protein>
<dbReference type="GO" id="GO:0016874">
    <property type="term" value="F:ligase activity"/>
    <property type="evidence" value="ECO:0007669"/>
    <property type="project" value="UniProtKB-KW"/>
</dbReference>
<keyword evidence="4" id="KW-1185">Reference proteome</keyword>
<sequence>MALNPSYISLARRLPAPLLSFFARHPPGTFITSQHAEPSTIASLVPSTVPLPSLTTLSASPEHSTTTNPTPSSEQLSALTTLHKISNPFLAWQNPVTSAWRPPQYSLRQQNELYKMAKQNNVLSLLPESPRHPEMQKQRDEQGLRVKGTGQGQRVKGREWERQLRGRQEKRKRAMEGMAELIKEWKQRGHGRGWKKWPK</sequence>
<dbReference type="InterPro" id="IPR037507">
    <property type="entry name" value="Ribosomal_mL59"/>
</dbReference>
<feature type="region of interest" description="Disordered" evidence="1">
    <location>
        <begin position="53"/>
        <end position="75"/>
    </location>
</feature>
<dbReference type="AlphaFoldDB" id="A0A2K1QRY0"/>
<dbReference type="InParanoid" id="A0A2K1QRY0"/>
<evidence type="ECO:0000313" key="4">
    <source>
        <dbReference type="Proteomes" id="UP000243797"/>
    </source>
</evidence>
<dbReference type="GO" id="GO:0003735">
    <property type="term" value="F:structural constituent of ribosome"/>
    <property type="evidence" value="ECO:0007669"/>
    <property type="project" value="InterPro"/>
</dbReference>
<dbReference type="STRING" id="2082308.A0A2K1QRY0"/>
<comment type="caution">
    <text evidence="3">The sequence shown here is derived from an EMBL/GenBank/DDBJ whole genome shotgun (WGS) entry which is preliminary data.</text>
</comment>
<dbReference type="PANTHER" id="PTHR28041">
    <property type="entry name" value="54S RIBOSOMAL PROTEIN L25, MITOCHONDRIAL"/>
    <property type="match status" value="1"/>
</dbReference>
<evidence type="ECO:0000313" key="3">
    <source>
        <dbReference type="EMBL" id="PNS17848.1"/>
    </source>
</evidence>
<feature type="region of interest" description="Disordered" evidence="1">
    <location>
        <begin position="127"/>
        <end position="174"/>
    </location>
</feature>
<gene>
    <name evidence="3" type="ORF">CAC42_24</name>
</gene>
<dbReference type="Pfam" id="PF18126">
    <property type="entry name" value="Mitoc_mL59"/>
    <property type="match status" value="1"/>
</dbReference>
<dbReference type="InterPro" id="IPR040922">
    <property type="entry name" value="Ribosomal_mL59_dom"/>
</dbReference>
<feature type="compositionally biased region" description="Basic and acidic residues" evidence="1">
    <location>
        <begin position="129"/>
        <end position="144"/>
    </location>
</feature>
<dbReference type="EMBL" id="NKHZ01000048">
    <property type="protein sequence ID" value="PNS17848.1"/>
    <property type="molecule type" value="Genomic_DNA"/>
</dbReference>
<feature type="compositionally biased region" description="Basic and acidic residues" evidence="1">
    <location>
        <begin position="156"/>
        <end position="167"/>
    </location>
</feature>
<proteinExistence type="predicted"/>
<accession>A0A2K1QRY0</accession>
<dbReference type="GO" id="GO:0005762">
    <property type="term" value="C:mitochondrial large ribosomal subunit"/>
    <property type="evidence" value="ECO:0007669"/>
    <property type="project" value="InterPro"/>
</dbReference>